<dbReference type="Proteomes" id="UP001195483">
    <property type="component" value="Unassembled WGS sequence"/>
</dbReference>
<organism evidence="1 2">
    <name type="scientific">Potamilus streckersoni</name>
    <dbReference type="NCBI Taxonomy" id="2493646"/>
    <lineage>
        <taxon>Eukaryota</taxon>
        <taxon>Metazoa</taxon>
        <taxon>Spiralia</taxon>
        <taxon>Lophotrochozoa</taxon>
        <taxon>Mollusca</taxon>
        <taxon>Bivalvia</taxon>
        <taxon>Autobranchia</taxon>
        <taxon>Heteroconchia</taxon>
        <taxon>Palaeoheterodonta</taxon>
        <taxon>Unionida</taxon>
        <taxon>Unionoidea</taxon>
        <taxon>Unionidae</taxon>
        <taxon>Ambleminae</taxon>
        <taxon>Lampsilini</taxon>
        <taxon>Potamilus</taxon>
    </lineage>
</organism>
<keyword evidence="2" id="KW-1185">Reference proteome</keyword>
<reference evidence="1" key="1">
    <citation type="journal article" date="2021" name="Genome Biol. Evol.">
        <title>A High-Quality Reference Genome for a Parasitic Bivalve with Doubly Uniparental Inheritance (Bivalvia: Unionida).</title>
        <authorList>
            <person name="Smith C.H."/>
        </authorList>
    </citation>
    <scope>NUCLEOTIDE SEQUENCE</scope>
    <source>
        <strain evidence="1">CHS0354</strain>
    </source>
</reference>
<evidence type="ECO:0000313" key="1">
    <source>
        <dbReference type="EMBL" id="KAK3612110.1"/>
    </source>
</evidence>
<name>A0AAE0TKK2_9BIVA</name>
<protein>
    <submittedName>
        <fullName evidence="1">Uncharacterized protein</fullName>
    </submittedName>
</protein>
<sequence length="84" mass="9785">MAYLRIQSCDQPLMNLENTSVLELLVQSQVTRVLKKAWCFGLKLSPILELTTGAIVHWLFVYRPADFKYTHKILNRKTFLKSKS</sequence>
<dbReference type="AlphaFoldDB" id="A0AAE0TKK2"/>
<dbReference type="EMBL" id="JAEAOA010001867">
    <property type="protein sequence ID" value="KAK3612110.1"/>
    <property type="molecule type" value="Genomic_DNA"/>
</dbReference>
<reference evidence="1" key="2">
    <citation type="journal article" date="2021" name="Genome Biol. Evol.">
        <title>Developing a high-quality reference genome for a parasitic bivalve with doubly uniparental inheritance (Bivalvia: Unionida).</title>
        <authorList>
            <person name="Smith C.H."/>
        </authorList>
    </citation>
    <scope>NUCLEOTIDE SEQUENCE</scope>
    <source>
        <strain evidence="1">CHS0354</strain>
        <tissue evidence="1">Mantle</tissue>
    </source>
</reference>
<accession>A0AAE0TKK2</accession>
<evidence type="ECO:0000313" key="2">
    <source>
        <dbReference type="Proteomes" id="UP001195483"/>
    </source>
</evidence>
<reference evidence="1" key="3">
    <citation type="submission" date="2023-05" db="EMBL/GenBank/DDBJ databases">
        <authorList>
            <person name="Smith C.H."/>
        </authorList>
    </citation>
    <scope>NUCLEOTIDE SEQUENCE</scope>
    <source>
        <strain evidence="1">CHS0354</strain>
        <tissue evidence="1">Mantle</tissue>
    </source>
</reference>
<gene>
    <name evidence="1" type="ORF">CHS0354_031181</name>
</gene>
<proteinExistence type="predicted"/>
<comment type="caution">
    <text evidence="1">The sequence shown here is derived from an EMBL/GenBank/DDBJ whole genome shotgun (WGS) entry which is preliminary data.</text>
</comment>